<dbReference type="CDD" id="cd00043">
    <property type="entry name" value="CYCLIN_SF"/>
    <property type="match status" value="1"/>
</dbReference>
<dbReference type="SUPFAM" id="SSF47954">
    <property type="entry name" value="Cyclin-like"/>
    <property type="match status" value="1"/>
</dbReference>
<dbReference type="Gene3D" id="1.10.472.170">
    <property type="match status" value="1"/>
</dbReference>
<dbReference type="PANTHER" id="PTHR11618">
    <property type="entry name" value="TRANSCRIPTION INITIATION FACTOR IIB-RELATED"/>
    <property type="match status" value="1"/>
</dbReference>
<feature type="region of interest" description="Disordered" evidence="9">
    <location>
        <begin position="494"/>
        <end position="517"/>
    </location>
</feature>
<dbReference type="PANTHER" id="PTHR11618:SF4">
    <property type="entry name" value="TRANSCRIPTION FACTOR IIIB 90 KDA SUBUNIT"/>
    <property type="match status" value="1"/>
</dbReference>
<evidence type="ECO:0000313" key="11">
    <source>
        <dbReference type="Proteomes" id="UP000807469"/>
    </source>
</evidence>
<dbReference type="AlphaFoldDB" id="A0A9P6CYC7"/>
<proteinExistence type="inferred from homology"/>
<keyword evidence="8" id="KW-0539">Nucleus</keyword>
<comment type="subcellular location">
    <subcellularLocation>
        <location evidence="1">Nucleus</location>
    </subcellularLocation>
</comment>
<evidence type="ECO:0000256" key="8">
    <source>
        <dbReference type="ARBA" id="ARBA00023242"/>
    </source>
</evidence>
<dbReference type="OrthoDB" id="2527864at2759"/>
<dbReference type="GO" id="GO:0097550">
    <property type="term" value="C:transcription preinitiation complex"/>
    <property type="evidence" value="ECO:0007669"/>
    <property type="project" value="TreeGrafter"/>
</dbReference>
<accession>A0A9P6CYC7</accession>
<evidence type="ECO:0000256" key="9">
    <source>
        <dbReference type="SAM" id="MobiDB-lite"/>
    </source>
</evidence>
<dbReference type="GO" id="GO:0070897">
    <property type="term" value="P:transcription preinitiation complex assembly"/>
    <property type="evidence" value="ECO:0007669"/>
    <property type="project" value="InterPro"/>
</dbReference>
<evidence type="ECO:0000256" key="6">
    <source>
        <dbReference type="ARBA" id="ARBA00023015"/>
    </source>
</evidence>
<organism evidence="10 11">
    <name type="scientific">Pholiota conissans</name>
    <dbReference type="NCBI Taxonomy" id="109636"/>
    <lineage>
        <taxon>Eukaryota</taxon>
        <taxon>Fungi</taxon>
        <taxon>Dikarya</taxon>
        <taxon>Basidiomycota</taxon>
        <taxon>Agaricomycotina</taxon>
        <taxon>Agaricomycetes</taxon>
        <taxon>Agaricomycetidae</taxon>
        <taxon>Agaricales</taxon>
        <taxon>Agaricineae</taxon>
        <taxon>Strophariaceae</taxon>
        <taxon>Pholiota</taxon>
    </lineage>
</organism>
<dbReference type="GO" id="GO:0008270">
    <property type="term" value="F:zinc ion binding"/>
    <property type="evidence" value="ECO:0007669"/>
    <property type="project" value="UniProtKB-KW"/>
</dbReference>
<dbReference type="GO" id="GO:0000126">
    <property type="term" value="C:transcription factor TFIIIB complex"/>
    <property type="evidence" value="ECO:0007669"/>
    <property type="project" value="TreeGrafter"/>
</dbReference>
<keyword evidence="3" id="KW-0479">Metal-binding</keyword>
<feature type="region of interest" description="Disordered" evidence="9">
    <location>
        <begin position="571"/>
        <end position="634"/>
    </location>
</feature>
<dbReference type="EMBL" id="MU155263">
    <property type="protein sequence ID" value="KAF9477370.1"/>
    <property type="molecule type" value="Genomic_DNA"/>
</dbReference>
<keyword evidence="11" id="KW-1185">Reference proteome</keyword>
<dbReference type="GO" id="GO:0000995">
    <property type="term" value="F:RNA polymerase III general transcription initiation factor activity"/>
    <property type="evidence" value="ECO:0007669"/>
    <property type="project" value="TreeGrafter"/>
</dbReference>
<dbReference type="GO" id="GO:0001006">
    <property type="term" value="F:RNA polymerase III type 3 promoter sequence-specific DNA binding"/>
    <property type="evidence" value="ECO:0007669"/>
    <property type="project" value="TreeGrafter"/>
</dbReference>
<comment type="caution">
    <text evidence="10">The sequence shown here is derived from an EMBL/GenBank/DDBJ whole genome shotgun (WGS) entry which is preliminary data.</text>
</comment>
<gene>
    <name evidence="10" type="ORF">BDN70DRAFT_810842</name>
</gene>
<evidence type="ECO:0000313" key="10">
    <source>
        <dbReference type="EMBL" id="KAF9477370.1"/>
    </source>
</evidence>
<evidence type="ECO:0000256" key="7">
    <source>
        <dbReference type="ARBA" id="ARBA00023163"/>
    </source>
</evidence>
<evidence type="ECO:0000256" key="4">
    <source>
        <dbReference type="ARBA" id="ARBA00022771"/>
    </source>
</evidence>
<keyword evidence="6" id="KW-0805">Transcription regulation</keyword>
<evidence type="ECO:0008006" key="12">
    <source>
        <dbReference type="Google" id="ProtNLM"/>
    </source>
</evidence>
<dbReference type="InterPro" id="IPR036915">
    <property type="entry name" value="Cyclin-like_sf"/>
</dbReference>
<evidence type="ECO:0000256" key="2">
    <source>
        <dbReference type="ARBA" id="ARBA00010857"/>
    </source>
</evidence>
<comment type="similarity">
    <text evidence="2">Belongs to the TFIIB family.</text>
</comment>
<name>A0A9P6CYC7_9AGAR</name>
<reference evidence="10" key="1">
    <citation type="submission" date="2020-11" db="EMBL/GenBank/DDBJ databases">
        <authorList>
            <consortium name="DOE Joint Genome Institute"/>
            <person name="Ahrendt S."/>
            <person name="Riley R."/>
            <person name="Andreopoulos W."/>
            <person name="Labutti K."/>
            <person name="Pangilinan J."/>
            <person name="Ruiz-Duenas F.J."/>
            <person name="Barrasa J.M."/>
            <person name="Sanchez-Garcia M."/>
            <person name="Camarero S."/>
            <person name="Miyauchi S."/>
            <person name="Serrano A."/>
            <person name="Linde D."/>
            <person name="Babiker R."/>
            <person name="Drula E."/>
            <person name="Ayuso-Fernandez I."/>
            <person name="Pacheco R."/>
            <person name="Padilla G."/>
            <person name="Ferreira P."/>
            <person name="Barriuso J."/>
            <person name="Kellner H."/>
            <person name="Castanera R."/>
            <person name="Alfaro M."/>
            <person name="Ramirez L."/>
            <person name="Pisabarro A.G."/>
            <person name="Kuo A."/>
            <person name="Tritt A."/>
            <person name="Lipzen A."/>
            <person name="He G."/>
            <person name="Yan M."/>
            <person name="Ng V."/>
            <person name="Cullen D."/>
            <person name="Martin F."/>
            <person name="Rosso M.-N."/>
            <person name="Henrissat B."/>
            <person name="Hibbett D."/>
            <person name="Martinez A.T."/>
            <person name="Grigoriev I.V."/>
        </authorList>
    </citation>
    <scope>NUCLEOTIDE SEQUENCE</scope>
    <source>
        <strain evidence="10">CIRM-BRFM 674</strain>
    </source>
</reference>
<evidence type="ECO:0000256" key="5">
    <source>
        <dbReference type="ARBA" id="ARBA00022833"/>
    </source>
</evidence>
<dbReference type="Proteomes" id="UP000807469">
    <property type="component" value="Unassembled WGS sequence"/>
</dbReference>
<feature type="compositionally biased region" description="Basic residues" evidence="9">
    <location>
        <begin position="500"/>
        <end position="510"/>
    </location>
</feature>
<feature type="compositionally biased region" description="Basic and acidic residues" evidence="9">
    <location>
        <begin position="593"/>
        <end position="603"/>
    </location>
</feature>
<protein>
    <recommendedName>
        <fullName evidence="12">TFIIB-type domain-containing protein</fullName>
    </recommendedName>
</protein>
<evidence type="ECO:0000256" key="1">
    <source>
        <dbReference type="ARBA" id="ARBA00004123"/>
    </source>
</evidence>
<keyword evidence="5" id="KW-0862">Zinc</keyword>
<dbReference type="InterPro" id="IPR000812">
    <property type="entry name" value="TFIIB"/>
</dbReference>
<keyword evidence="4" id="KW-0863">Zinc-finger</keyword>
<evidence type="ECO:0000256" key="3">
    <source>
        <dbReference type="ARBA" id="ARBA00022723"/>
    </source>
</evidence>
<sequence length="634" mass="70412">MSVRCRHCDAATVWDDAVGSAICISCGSLADPSQTVLTTSQYGNQNDTTEPSLWNSSASTTLKSLRAGNNWDLAGQGKESRDRRNAYAMADMIKSLAVSFNATGLSPRAITLFTQAKLASNFRWGQKSRSVAAACMAIALRESNRPDSIRDIATLLGVPLTTVTHEFTSITSTLKLSLDLADPSVHISTLHNHVASAMQRHQQISELSNSLTNSLRTLCLRSAARTATSLSQLFARLSTGHDILRLPVPPTACAFFILALEAENRSLLNPLGQLAQFLGARCHVSKSVVMTRYKAIQDEIVNWIQSVSWLDQYEIKNGRAKISKRLIAVRGLKDVIKFQEDIWRKQTQSLLRTDFGFEDDPSEENVLVHSKPPSRKRPRLNHALTQTTQFLLNPRRCTVSSTLSAAAKLSKTATMNMPLATYILTNSPDPLIRRPPTRLQLLAQERGGVEEAQIHDDELFSAGEFEKLLRSEDEITIFMQTSDWTEIENREKSAQSLAHRPPRAGAKRVRVTTPNSEELSPWKKSRVNMEALSHFLAVGGADFHQNAEEDTAVLGLEEVVAKVDLDDYYSQDEEEQDGVAPGIIKTPSPLQRQKHETDTHSRLVDNAGDEVILQDWRPPSPGGTMDIRFEEEYD</sequence>
<dbReference type="GO" id="GO:0005634">
    <property type="term" value="C:nucleus"/>
    <property type="evidence" value="ECO:0007669"/>
    <property type="project" value="UniProtKB-SubCell"/>
</dbReference>
<keyword evidence="7" id="KW-0804">Transcription</keyword>